<organism evidence="13 14">
    <name type="scientific">Schizosaccharomyces osmophilus</name>
    <dbReference type="NCBI Taxonomy" id="2545709"/>
    <lineage>
        <taxon>Eukaryota</taxon>
        <taxon>Fungi</taxon>
        <taxon>Dikarya</taxon>
        <taxon>Ascomycota</taxon>
        <taxon>Taphrinomycotina</taxon>
        <taxon>Schizosaccharomycetes</taxon>
        <taxon>Schizosaccharomycetales</taxon>
        <taxon>Schizosaccharomycetaceae</taxon>
        <taxon>Schizosaccharomyces</taxon>
    </lineage>
</organism>
<sequence>MSQHTLFRPCIDIHKGQVKQIVGGTLGDDASLQTNYVSLKSSDYYAQLYKENHLLGGHVIMLGPNCEETAKSALRAWPGYLQIGGGINNTNAKYWLEQGASKVIVTSWLFPNGQFDLERLKTISDLVGKDRLVVDVSCRRKGSGWFAAINKWQTVTELEISKENLDMLSNYCTEFLIHAADVEGLCRGIDEELVKKLGEWVTIPTTYAGGGRNIEDLELVNTLSHGKVDLTIGSALDIFGGSLGFARVVAWNRQFAPLSL</sequence>
<dbReference type="Pfam" id="PF00977">
    <property type="entry name" value="His_biosynth"/>
    <property type="match status" value="1"/>
</dbReference>
<gene>
    <name evidence="13" type="primary">his6</name>
    <name evidence="13" type="ORF">SOMG_00191</name>
</gene>
<dbReference type="Proteomes" id="UP001212411">
    <property type="component" value="Chromosome 1"/>
</dbReference>
<accession>A0AAF0AU88</accession>
<evidence type="ECO:0000256" key="1">
    <source>
        <dbReference type="ARBA" id="ARBA00000901"/>
    </source>
</evidence>
<dbReference type="NCBIfam" id="TIGR02129">
    <property type="entry name" value="hisA_euk"/>
    <property type="match status" value="1"/>
</dbReference>
<evidence type="ECO:0000256" key="12">
    <source>
        <dbReference type="RuleBase" id="RU364022"/>
    </source>
</evidence>
<evidence type="ECO:0000256" key="5">
    <source>
        <dbReference type="ARBA" id="ARBA00018464"/>
    </source>
</evidence>
<dbReference type="EC" id="5.3.1.16" evidence="4 12"/>
<evidence type="ECO:0000256" key="10">
    <source>
        <dbReference type="ARBA" id="ARBA00031376"/>
    </source>
</evidence>
<keyword evidence="14" id="KW-1185">Reference proteome</keyword>
<keyword evidence="8 12" id="KW-0413">Isomerase</keyword>
<evidence type="ECO:0000313" key="14">
    <source>
        <dbReference type="Proteomes" id="UP001212411"/>
    </source>
</evidence>
<name>A0AAF0AU88_9SCHI</name>
<comment type="catalytic activity">
    <reaction evidence="1 12">
        <text>1-(5-phospho-beta-D-ribosyl)-5-[(5-phospho-beta-D-ribosylamino)methylideneamino]imidazole-4-carboxamide = 5-[(5-phospho-1-deoxy-D-ribulos-1-ylimino)methylamino]-1-(5-phospho-beta-D-ribosyl)imidazole-4-carboxamide</text>
        <dbReference type="Rhea" id="RHEA:15469"/>
        <dbReference type="ChEBI" id="CHEBI:58435"/>
        <dbReference type="ChEBI" id="CHEBI:58525"/>
        <dbReference type="EC" id="5.3.1.16"/>
    </reaction>
</comment>
<dbReference type="SUPFAM" id="SSF51366">
    <property type="entry name" value="Ribulose-phoshate binding barrel"/>
    <property type="match status" value="1"/>
</dbReference>
<dbReference type="InterPro" id="IPR006062">
    <property type="entry name" value="His_biosynth"/>
</dbReference>
<dbReference type="InterPro" id="IPR011060">
    <property type="entry name" value="RibuloseP-bd_barrel"/>
</dbReference>
<dbReference type="AlphaFoldDB" id="A0AAF0AU88"/>
<evidence type="ECO:0000256" key="3">
    <source>
        <dbReference type="ARBA" id="ARBA00009667"/>
    </source>
</evidence>
<keyword evidence="12" id="KW-0963">Cytoplasm</keyword>
<evidence type="ECO:0000256" key="8">
    <source>
        <dbReference type="ARBA" id="ARBA00023235"/>
    </source>
</evidence>
<comment type="pathway">
    <text evidence="2 12">Amino-acid biosynthesis; L-histidine biosynthesis; L-histidine from 5-phospho-alpha-D-ribose 1-diphosphate: step 4/9.</text>
</comment>
<dbReference type="InterPro" id="IPR013785">
    <property type="entry name" value="Aldolase_TIM"/>
</dbReference>
<keyword evidence="7 11" id="KW-0368">Histidine biosynthesis</keyword>
<dbReference type="GO" id="GO:0003949">
    <property type="term" value="F:1-(5-phosphoribosyl)-5-[(5-phosphoribosylamino)methylideneamino]imidazole-4-carboxamide isomerase activity"/>
    <property type="evidence" value="ECO:0007669"/>
    <property type="project" value="UniProtKB-EC"/>
</dbReference>
<evidence type="ECO:0000256" key="6">
    <source>
        <dbReference type="ARBA" id="ARBA00022605"/>
    </source>
</evidence>
<keyword evidence="6 11" id="KW-0028">Amino-acid biosynthesis</keyword>
<dbReference type="GO" id="GO:0005737">
    <property type="term" value="C:cytoplasm"/>
    <property type="evidence" value="ECO:0007669"/>
    <property type="project" value="UniProtKB-SubCell"/>
</dbReference>
<protein>
    <recommendedName>
        <fullName evidence="5 12">1-(5-phosphoribosyl)-5-[(5-phosphoribosylamino)methylideneamino] imidazole-4-carboxamide isomerase</fullName>
        <ecNumber evidence="4 12">5.3.1.16</ecNumber>
    </recommendedName>
    <alternativeName>
        <fullName evidence="10 12">5-proFAR isomerase</fullName>
    </alternativeName>
    <alternativeName>
        <fullName evidence="9 12">Phosphoribosylformimino-5-aminoimidazole carboxamide ribotide isomerase</fullName>
    </alternativeName>
</protein>
<dbReference type="PANTHER" id="PTHR43090:SF2">
    <property type="entry name" value="1-(5-PHOSPHORIBOSYL)-5-[(5-PHOSPHORIBOSYLAMINO)METHYLIDENEAMINO] IMIDAZOLE-4-CARBOXAMIDE ISOMERASE"/>
    <property type="match status" value="1"/>
</dbReference>
<dbReference type="CDD" id="cd04723">
    <property type="entry name" value="HisA_HisF"/>
    <property type="match status" value="1"/>
</dbReference>
<evidence type="ECO:0000256" key="11">
    <source>
        <dbReference type="RuleBase" id="RU003657"/>
    </source>
</evidence>
<comment type="subcellular location">
    <subcellularLocation>
        <location evidence="12">Cytoplasm</location>
    </subcellularLocation>
</comment>
<dbReference type="FunFam" id="3.20.20.70:FF:000110">
    <property type="entry name" value="1-(5-phosphoribosyl)-5-[(5-phosphoribosylamino)methylideneamino] imidazole-4-carboxamide isomerase, chloroplastic"/>
    <property type="match status" value="1"/>
</dbReference>
<dbReference type="GO" id="GO:0000162">
    <property type="term" value="P:L-tryptophan biosynthetic process"/>
    <property type="evidence" value="ECO:0007669"/>
    <property type="project" value="TreeGrafter"/>
</dbReference>
<dbReference type="EMBL" id="CP115611">
    <property type="protein sequence ID" value="WBW70715.1"/>
    <property type="molecule type" value="Genomic_DNA"/>
</dbReference>
<reference evidence="13 14" key="1">
    <citation type="journal article" date="2023" name="G3 (Bethesda)">
        <title>A high-quality reference genome for the fission yeast Schizosaccharomyces osmophilus.</title>
        <authorList>
            <person name="Jia G.S."/>
            <person name="Zhang W.C."/>
            <person name="Liang Y."/>
            <person name="Liu X.H."/>
            <person name="Rhind N."/>
            <person name="Pidoux A."/>
            <person name="Brysch-Herzberg M."/>
            <person name="Du L.L."/>
        </authorList>
    </citation>
    <scope>NUCLEOTIDE SEQUENCE [LARGE SCALE GENOMIC DNA]</scope>
    <source>
        <strain evidence="13 14">CBS 15793</strain>
    </source>
</reference>
<dbReference type="Gene3D" id="3.20.20.70">
    <property type="entry name" value="Aldolase class I"/>
    <property type="match status" value="1"/>
</dbReference>
<proteinExistence type="inferred from homology"/>
<dbReference type="InterPro" id="IPR011858">
    <property type="entry name" value="His6/HISN3"/>
</dbReference>
<evidence type="ECO:0000256" key="4">
    <source>
        <dbReference type="ARBA" id="ARBA00012550"/>
    </source>
</evidence>
<evidence type="ECO:0000256" key="7">
    <source>
        <dbReference type="ARBA" id="ARBA00023102"/>
    </source>
</evidence>
<dbReference type="RefSeq" id="XP_056034958.1">
    <property type="nucleotide sequence ID" value="XM_056178987.1"/>
</dbReference>
<dbReference type="GeneID" id="80873676"/>
<dbReference type="PANTHER" id="PTHR43090">
    <property type="entry name" value="1-(5-PHOSPHORIBOSYL)-5-[(5-PHOSPHORIBOSYLAMINO)METHYLIDENEAMINO] IMIDAZOLE-4-CARBOXAMIDE ISOMERASE"/>
    <property type="match status" value="1"/>
</dbReference>
<dbReference type="InterPro" id="IPR044524">
    <property type="entry name" value="Isoase_HisA-like"/>
</dbReference>
<comment type="similarity">
    <text evidence="3 11">Belongs to the HisA/HisF family.</text>
</comment>
<dbReference type="KEGG" id="som:SOMG_00191"/>
<evidence type="ECO:0000313" key="13">
    <source>
        <dbReference type="EMBL" id="WBW70715.1"/>
    </source>
</evidence>
<dbReference type="GO" id="GO:0000105">
    <property type="term" value="P:L-histidine biosynthetic process"/>
    <property type="evidence" value="ECO:0007669"/>
    <property type="project" value="UniProtKB-KW"/>
</dbReference>
<evidence type="ECO:0000256" key="9">
    <source>
        <dbReference type="ARBA" id="ARBA00030547"/>
    </source>
</evidence>
<evidence type="ECO:0000256" key="2">
    <source>
        <dbReference type="ARBA" id="ARBA00005133"/>
    </source>
</evidence>